<reference evidence="4" key="1">
    <citation type="submission" date="2016-11" db="UniProtKB">
        <authorList>
            <consortium name="WormBaseParasite"/>
        </authorList>
    </citation>
    <scope>IDENTIFICATION</scope>
</reference>
<proteinExistence type="predicted"/>
<name>A0A1I7SEJ3_BURXY</name>
<evidence type="ECO:0000313" key="3">
    <source>
        <dbReference type="Proteomes" id="UP000659654"/>
    </source>
</evidence>
<keyword evidence="3" id="KW-1185">Reference proteome</keyword>
<reference evidence="1" key="2">
    <citation type="submission" date="2020-09" db="EMBL/GenBank/DDBJ databases">
        <authorList>
            <person name="Kikuchi T."/>
        </authorList>
    </citation>
    <scope>NUCLEOTIDE SEQUENCE</scope>
    <source>
        <strain evidence="1">Ka4C1</strain>
    </source>
</reference>
<dbReference type="AlphaFoldDB" id="A0A1I7SEJ3"/>
<dbReference type="Proteomes" id="UP000659654">
    <property type="component" value="Unassembled WGS sequence"/>
</dbReference>
<dbReference type="EMBL" id="CAJFCV020000004">
    <property type="protein sequence ID" value="CAG9113559.1"/>
    <property type="molecule type" value="Genomic_DNA"/>
</dbReference>
<dbReference type="EMBL" id="CAJFDI010000004">
    <property type="protein sequence ID" value="CAD5224695.1"/>
    <property type="molecule type" value="Genomic_DNA"/>
</dbReference>
<dbReference type="WBParaSite" id="BXY_1145200.1">
    <property type="protein sequence ID" value="BXY_1145200.1"/>
    <property type="gene ID" value="BXY_1145200"/>
</dbReference>
<evidence type="ECO:0000313" key="2">
    <source>
        <dbReference type="Proteomes" id="UP000095284"/>
    </source>
</evidence>
<dbReference type="Proteomes" id="UP000582659">
    <property type="component" value="Unassembled WGS sequence"/>
</dbReference>
<dbReference type="Proteomes" id="UP000095284">
    <property type="component" value="Unplaced"/>
</dbReference>
<organism evidence="2 4">
    <name type="scientific">Bursaphelenchus xylophilus</name>
    <name type="common">Pinewood nematode worm</name>
    <name type="synonym">Aphelenchoides xylophilus</name>
    <dbReference type="NCBI Taxonomy" id="6326"/>
    <lineage>
        <taxon>Eukaryota</taxon>
        <taxon>Metazoa</taxon>
        <taxon>Ecdysozoa</taxon>
        <taxon>Nematoda</taxon>
        <taxon>Chromadorea</taxon>
        <taxon>Rhabditida</taxon>
        <taxon>Tylenchina</taxon>
        <taxon>Tylenchomorpha</taxon>
        <taxon>Aphelenchoidea</taxon>
        <taxon>Aphelenchoididae</taxon>
        <taxon>Bursaphelenchus</taxon>
    </lineage>
</organism>
<accession>A0A1I7SEJ3</accession>
<evidence type="ECO:0000313" key="4">
    <source>
        <dbReference type="WBParaSite" id="BXY_1145200.1"/>
    </source>
</evidence>
<gene>
    <name evidence="1" type="ORF">BXYJ_LOCUS8172</name>
</gene>
<protein>
    <submittedName>
        <fullName evidence="1">(pine wood nematode) hypothetical protein</fullName>
    </submittedName>
</protein>
<sequence>MREKRSKPGVIQSEHMNRLIVEALKSRLAEHTAKIEEDLGVSIPYYQLGLFADDQELSPFDDMVTYHYTNFPQDSKSHPAAFTSVSILTAPTVASPENGSCWTRNR</sequence>
<evidence type="ECO:0000313" key="1">
    <source>
        <dbReference type="EMBL" id="CAD5224695.1"/>
    </source>
</evidence>